<dbReference type="GO" id="GO:0000155">
    <property type="term" value="F:phosphorelay sensor kinase activity"/>
    <property type="evidence" value="ECO:0007669"/>
    <property type="project" value="InterPro"/>
</dbReference>
<dbReference type="InterPro" id="IPR013656">
    <property type="entry name" value="PAS_4"/>
</dbReference>
<accession>A0A897NM64</accession>
<dbReference type="Gene3D" id="3.30.450.20">
    <property type="entry name" value="PAS domain"/>
    <property type="match status" value="1"/>
</dbReference>
<evidence type="ECO:0000313" key="10">
    <source>
        <dbReference type="EMBL" id="QSG13847.1"/>
    </source>
</evidence>
<dbReference type="CDD" id="cd00082">
    <property type="entry name" value="HisKA"/>
    <property type="match status" value="1"/>
</dbReference>
<evidence type="ECO:0000256" key="1">
    <source>
        <dbReference type="ARBA" id="ARBA00000085"/>
    </source>
</evidence>
<protein>
    <recommendedName>
        <fullName evidence="2">histidine kinase</fullName>
        <ecNumber evidence="2">2.7.13.3</ecNumber>
    </recommendedName>
</protein>
<sequence length="562" mass="60941">MFVLVGAGTAGLAVLAWRQRPNPGAETLGVLMGSVAVWNGALLWGTTSVGYTSSFLASIFVVVAAAVTVISFLAFTLEYTGREELLVGPYVYLLGIEPIAVAVIGLTNELHNALWNVKATAAGYVFEAGPLLYAHLAFTYVIMALGTVLIVFRLYRSRSVHRRQAWAILFGVIPPWLGNILYIAIDVAAFQVAGFVVTGVVVYWAITEYQLVDLTPVARSTVMDALEVGVVVVDGDGRITDLNQFAATLLEVEDVEPNIGRQARHLFADAPELAERTDDAETFDMTAIMTVDGEERIVSASATLLTDALDRPVGRLLLLEDITERERRREEIETQNERLEEFATMVSHDLRNPLDVASGHVELMRSSRSEAPDQSGVYLGTDRLDEAAGALERIEAIVEDVLTLSRDGRDVTDPEAISLRSAARSAWEHVDTADGRLVVGTDDRITADRDRLERLFENLFRNAVEHGGSGVTVSVGIIHDGHERTGFYVADDGDGIPAELRGEIFESGVSGDKNGTGFGLAIVEQLADVHGWTIDATESDEGGARFEFTSVDLATEAFPEAD</sequence>
<keyword evidence="7" id="KW-0812">Transmembrane</keyword>
<dbReference type="InterPro" id="IPR035965">
    <property type="entry name" value="PAS-like_dom_sf"/>
</dbReference>
<feature type="transmembrane region" description="Helical" evidence="7">
    <location>
        <begin position="55"/>
        <end position="77"/>
    </location>
</feature>
<dbReference type="EMBL" id="CP064791">
    <property type="protein sequence ID" value="QSG13847.1"/>
    <property type="molecule type" value="Genomic_DNA"/>
</dbReference>
<dbReference type="Gene3D" id="3.30.565.10">
    <property type="entry name" value="Histidine kinase-like ATPase, C-terminal domain"/>
    <property type="match status" value="1"/>
</dbReference>
<dbReference type="PROSITE" id="PS50113">
    <property type="entry name" value="PAC"/>
    <property type="match status" value="1"/>
</dbReference>
<evidence type="ECO:0000259" key="9">
    <source>
        <dbReference type="PROSITE" id="PS50113"/>
    </source>
</evidence>
<dbReference type="Pfam" id="PF00512">
    <property type="entry name" value="HisKA"/>
    <property type="match status" value="1"/>
</dbReference>
<dbReference type="Pfam" id="PF02518">
    <property type="entry name" value="HATPase_c"/>
    <property type="match status" value="1"/>
</dbReference>
<dbReference type="InterPro" id="IPR036097">
    <property type="entry name" value="HisK_dim/P_sf"/>
</dbReference>
<dbReference type="InterPro" id="IPR036890">
    <property type="entry name" value="HATPase_C_sf"/>
</dbReference>
<dbReference type="EC" id="2.7.13.3" evidence="2"/>
<keyword evidence="4" id="KW-0808">Transferase</keyword>
<dbReference type="PANTHER" id="PTHR43711:SF1">
    <property type="entry name" value="HISTIDINE KINASE 1"/>
    <property type="match status" value="1"/>
</dbReference>
<feature type="transmembrane region" description="Helical" evidence="7">
    <location>
        <begin position="164"/>
        <end position="182"/>
    </location>
</feature>
<evidence type="ECO:0000256" key="2">
    <source>
        <dbReference type="ARBA" id="ARBA00012438"/>
    </source>
</evidence>
<dbReference type="InterPro" id="IPR000014">
    <property type="entry name" value="PAS"/>
</dbReference>
<keyword evidence="6" id="KW-0902">Two-component regulatory system</keyword>
<dbReference type="InterPro" id="IPR031621">
    <property type="entry name" value="HisKA_7TM"/>
</dbReference>
<dbReference type="AlphaFoldDB" id="A0A897NM64"/>
<keyword evidence="11" id="KW-1185">Reference proteome</keyword>
<keyword evidence="5 10" id="KW-0418">Kinase</keyword>
<dbReference type="Proteomes" id="UP000663292">
    <property type="component" value="Chromosome"/>
</dbReference>
<dbReference type="SMART" id="SM00387">
    <property type="entry name" value="HATPase_c"/>
    <property type="match status" value="1"/>
</dbReference>
<dbReference type="InterPro" id="IPR000700">
    <property type="entry name" value="PAS-assoc_C"/>
</dbReference>
<reference evidence="10 11" key="1">
    <citation type="submission" date="2020-11" db="EMBL/GenBank/DDBJ databases">
        <title>Carbohydrate-dependent, anaerobic sulfur respiration: A novel catabolism in halophilic archaea.</title>
        <authorList>
            <person name="Sorokin D.Y."/>
            <person name="Messina E."/>
            <person name="Smedile F."/>
            <person name="La Cono V."/>
            <person name="Hallsworth J.E."/>
            <person name="Yakimov M.M."/>
        </authorList>
    </citation>
    <scope>NUCLEOTIDE SEQUENCE [LARGE SCALE GENOMIC DNA]</scope>
    <source>
        <strain evidence="10 11">HSR-Est</strain>
    </source>
</reference>
<keyword evidence="3" id="KW-0597">Phosphoprotein</keyword>
<dbReference type="PROSITE" id="PS50109">
    <property type="entry name" value="HIS_KIN"/>
    <property type="match status" value="1"/>
</dbReference>
<dbReference type="PANTHER" id="PTHR43711">
    <property type="entry name" value="TWO-COMPONENT HISTIDINE KINASE"/>
    <property type="match status" value="1"/>
</dbReference>
<dbReference type="SUPFAM" id="SSF47384">
    <property type="entry name" value="Homodimeric domain of signal transducing histidine kinase"/>
    <property type="match status" value="1"/>
</dbReference>
<dbReference type="Gene3D" id="1.10.287.130">
    <property type="match status" value="1"/>
</dbReference>
<dbReference type="SUPFAM" id="SSF55874">
    <property type="entry name" value="ATPase domain of HSP90 chaperone/DNA topoisomerase II/histidine kinase"/>
    <property type="match status" value="1"/>
</dbReference>
<dbReference type="Pfam" id="PF08448">
    <property type="entry name" value="PAS_4"/>
    <property type="match status" value="1"/>
</dbReference>
<feature type="domain" description="PAC" evidence="9">
    <location>
        <begin position="281"/>
        <end position="334"/>
    </location>
</feature>
<dbReference type="NCBIfam" id="TIGR00229">
    <property type="entry name" value="sensory_box"/>
    <property type="match status" value="1"/>
</dbReference>
<evidence type="ECO:0000256" key="4">
    <source>
        <dbReference type="ARBA" id="ARBA00022679"/>
    </source>
</evidence>
<dbReference type="InterPro" id="IPR003661">
    <property type="entry name" value="HisK_dim/P_dom"/>
</dbReference>
<dbReference type="SMART" id="SM00388">
    <property type="entry name" value="HisKA"/>
    <property type="match status" value="1"/>
</dbReference>
<feature type="transmembrane region" description="Helical" evidence="7">
    <location>
        <begin position="132"/>
        <end position="152"/>
    </location>
</feature>
<dbReference type="InterPro" id="IPR050736">
    <property type="entry name" value="Sensor_HK_Regulatory"/>
</dbReference>
<feature type="transmembrane region" description="Helical" evidence="7">
    <location>
        <begin position="89"/>
        <end position="107"/>
    </location>
</feature>
<dbReference type="SUPFAM" id="SSF55785">
    <property type="entry name" value="PYP-like sensor domain (PAS domain)"/>
    <property type="match status" value="1"/>
</dbReference>
<evidence type="ECO:0000259" key="8">
    <source>
        <dbReference type="PROSITE" id="PS50109"/>
    </source>
</evidence>
<evidence type="ECO:0000256" key="6">
    <source>
        <dbReference type="ARBA" id="ARBA00023012"/>
    </source>
</evidence>
<dbReference type="InterPro" id="IPR003594">
    <property type="entry name" value="HATPase_dom"/>
</dbReference>
<dbReference type="InterPro" id="IPR004358">
    <property type="entry name" value="Sig_transdc_His_kin-like_C"/>
</dbReference>
<keyword evidence="7" id="KW-1133">Transmembrane helix</keyword>
<gene>
    <name evidence="10" type="ORF">HSEST_0297</name>
</gene>
<proteinExistence type="predicted"/>
<evidence type="ECO:0000313" key="11">
    <source>
        <dbReference type="Proteomes" id="UP000663292"/>
    </source>
</evidence>
<evidence type="ECO:0000256" key="3">
    <source>
        <dbReference type="ARBA" id="ARBA00022553"/>
    </source>
</evidence>
<dbReference type="PRINTS" id="PR00344">
    <property type="entry name" value="BCTRLSENSOR"/>
</dbReference>
<evidence type="ECO:0000256" key="7">
    <source>
        <dbReference type="SAM" id="Phobius"/>
    </source>
</evidence>
<dbReference type="CDD" id="cd00075">
    <property type="entry name" value="HATPase"/>
    <property type="match status" value="1"/>
</dbReference>
<feature type="domain" description="Histidine kinase" evidence="8">
    <location>
        <begin position="345"/>
        <end position="549"/>
    </location>
</feature>
<comment type="catalytic activity">
    <reaction evidence="1">
        <text>ATP + protein L-histidine = ADP + protein N-phospho-L-histidine.</text>
        <dbReference type="EC" id="2.7.13.3"/>
    </reaction>
</comment>
<organism evidence="10 11">
    <name type="scientific">Halapricum desulfuricans</name>
    <dbReference type="NCBI Taxonomy" id="2841257"/>
    <lineage>
        <taxon>Archaea</taxon>
        <taxon>Methanobacteriati</taxon>
        <taxon>Methanobacteriota</taxon>
        <taxon>Stenosarchaea group</taxon>
        <taxon>Halobacteria</taxon>
        <taxon>Halobacteriales</taxon>
        <taxon>Haloarculaceae</taxon>
        <taxon>Halapricum</taxon>
    </lineage>
</organism>
<evidence type="ECO:0000256" key="5">
    <source>
        <dbReference type="ARBA" id="ARBA00022777"/>
    </source>
</evidence>
<name>A0A897NM64_9EURY</name>
<dbReference type="Pfam" id="PF16927">
    <property type="entry name" value="HisKA_7TM"/>
    <property type="match status" value="1"/>
</dbReference>
<dbReference type="InterPro" id="IPR005467">
    <property type="entry name" value="His_kinase_dom"/>
</dbReference>
<keyword evidence="7" id="KW-0472">Membrane</keyword>